<keyword evidence="2" id="KW-1185">Reference proteome</keyword>
<name>A0A6J4ZQP1_9BURK</name>
<protein>
    <submittedName>
        <fullName evidence="1">Uncharacterized protein</fullName>
    </submittedName>
</protein>
<dbReference type="Proteomes" id="UP000507979">
    <property type="component" value="Unassembled WGS sequence"/>
</dbReference>
<sequence>MSSNKTAKQIHADAERALDDARRALAQADDFYRDQGLDPDKVRAVADARLGPQELAQAEALVRQDMEAIEAEVAQEMARQSFANAPVSGSVKKMRPMV</sequence>
<dbReference type="EMBL" id="CADIJR010000014">
    <property type="protein sequence ID" value="CAB3640186.1"/>
    <property type="molecule type" value="Genomic_DNA"/>
</dbReference>
<reference evidence="1 2" key="1">
    <citation type="submission" date="2020-04" db="EMBL/GenBank/DDBJ databases">
        <authorList>
            <person name="De Canck E."/>
        </authorList>
    </citation>
    <scope>NUCLEOTIDE SEQUENCE [LARGE SCALE GENOMIC DNA]</scope>
    <source>
        <strain evidence="1 2">LMG 26845</strain>
    </source>
</reference>
<dbReference type="RefSeq" id="WP_054432764.1">
    <property type="nucleotide sequence ID" value="NZ_CADIJR010000014.1"/>
</dbReference>
<organism evidence="1 2">
    <name type="scientific">Achromobacter insuavis</name>
    <dbReference type="NCBI Taxonomy" id="1287735"/>
    <lineage>
        <taxon>Bacteria</taxon>
        <taxon>Pseudomonadati</taxon>
        <taxon>Pseudomonadota</taxon>
        <taxon>Betaproteobacteria</taxon>
        <taxon>Burkholderiales</taxon>
        <taxon>Alcaligenaceae</taxon>
        <taxon>Achromobacter</taxon>
    </lineage>
</organism>
<accession>A0A6J4ZQP1</accession>
<gene>
    <name evidence="1" type="ORF">LMG26845_02001</name>
</gene>
<proteinExistence type="predicted"/>
<evidence type="ECO:0000313" key="1">
    <source>
        <dbReference type="EMBL" id="CAB3640186.1"/>
    </source>
</evidence>
<dbReference type="GeneID" id="92897855"/>
<dbReference type="AlphaFoldDB" id="A0A6J4ZQP1"/>
<evidence type="ECO:0000313" key="2">
    <source>
        <dbReference type="Proteomes" id="UP000507979"/>
    </source>
</evidence>